<evidence type="ECO:0000256" key="5">
    <source>
        <dbReference type="ARBA" id="ARBA00023125"/>
    </source>
</evidence>
<dbReference type="InterPro" id="IPR013088">
    <property type="entry name" value="Znf_NHR/GATA"/>
</dbReference>
<sequence length="239" mass="26632">MTSSPVYPSSPFPLEKLKEEIKPQLQQLLLSPHHDHQASASTSSLSNAPTCFNMIHSHQHDHKMENCDGSKWIMSSKMRLMQQKMIMSSDCTTTDEAKPVKFTQAPPRDHHNNNTSYSSSSNVRVCADCNTTTTPLWRTGPQGPKSLCNACGIRQRKARRAAAAETNSPSAKAKTSKHKKSSKTHVSLQCKKQNRPPDHHQSQNKNLWLSLSRNSTFQTVLPQDVEEAAILLMELSCGT</sequence>
<dbReference type="SMART" id="SM00401">
    <property type="entry name" value="ZnF_GATA"/>
    <property type="match status" value="1"/>
</dbReference>
<dbReference type="SUPFAM" id="SSF57716">
    <property type="entry name" value="Glucocorticoid receptor-like (DNA-binding domain)"/>
    <property type="match status" value="1"/>
</dbReference>
<dbReference type="Gene3D" id="3.30.50.10">
    <property type="entry name" value="Erythroid Transcription Factor GATA-1, subunit A"/>
    <property type="match status" value="1"/>
</dbReference>
<dbReference type="InterPro" id="IPR000679">
    <property type="entry name" value="Znf_GATA"/>
</dbReference>
<evidence type="ECO:0000256" key="4">
    <source>
        <dbReference type="ARBA" id="ARBA00023015"/>
    </source>
</evidence>
<keyword evidence="4" id="KW-0805">Transcription regulation</keyword>
<proteinExistence type="predicted"/>
<organism evidence="10 11">
    <name type="scientific">Tripterygium wilfordii</name>
    <name type="common">Thunder God vine</name>
    <dbReference type="NCBI Taxonomy" id="458696"/>
    <lineage>
        <taxon>Eukaryota</taxon>
        <taxon>Viridiplantae</taxon>
        <taxon>Streptophyta</taxon>
        <taxon>Embryophyta</taxon>
        <taxon>Tracheophyta</taxon>
        <taxon>Spermatophyta</taxon>
        <taxon>Magnoliopsida</taxon>
        <taxon>eudicotyledons</taxon>
        <taxon>Gunneridae</taxon>
        <taxon>Pentapetalae</taxon>
        <taxon>rosids</taxon>
        <taxon>fabids</taxon>
        <taxon>Celastrales</taxon>
        <taxon>Celastraceae</taxon>
        <taxon>Tripterygium</taxon>
    </lineage>
</organism>
<feature type="compositionally biased region" description="Basic residues" evidence="8">
    <location>
        <begin position="174"/>
        <end position="183"/>
    </location>
</feature>
<dbReference type="Proteomes" id="UP000593562">
    <property type="component" value="Unassembled WGS sequence"/>
</dbReference>
<dbReference type="PANTHER" id="PTHR47255">
    <property type="entry name" value="GATA TRANSCRIPTION FACTOR 22-RELATED"/>
    <property type="match status" value="1"/>
</dbReference>
<keyword evidence="2 7" id="KW-0863">Zinc-finger</keyword>
<dbReference type="InParanoid" id="A0A7J7DAV0"/>
<dbReference type="GO" id="GO:0008270">
    <property type="term" value="F:zinc ion binding"/>
    <property type="evidence" value="ECO:0007669"/>
    <property type="project" value="UniProtKB-KW"/>
</dbReference>
<name>A0A7J7DAV0_TRIWF</name>
<dbReference type="EMBL" id="JAAARO010000009">
    <property type="protein sequence ID" value="KAF5743196.1"/>
    <property type="molecule type" value="Genomic_DNA"/>
</dbReference>
<dbReference type="InterPro" id="IPR052138">
    <property type="entry name" value="GATA_ZnFinger_Domain"/>
</dbReference>
<reference evidence="10 11" key="1">
    <citation type="journal article" date="2020" name="Nat. Commun.">
        <title>Genome of Tripterygium wilfordii and identification of cytochrome P450 involved in triptolide biosynthesis.</title>
        <authorList>
            <person name="Tu L."/>
            <person name="Su P."/>
            <person name="Zhang Z."/>
            <person name="Gao L."/>
            <person name="Wang J."/>
            <person name="Hu T."/>
            <person name="Zhou J."/>
            <person name="Zhang Y."/>
            <person name="Zhao Y."/>
            <person name="Liu Y."/>
            <person name="Song Y."/>
            <person name="Tong Y."/>
            <person name="Lu Y."/>
            <person name="Yang J."/>
            <person name="Xu C."/>
            <person name="Jia M."/>
            <person name="Peters R.J."/>
            <person name="Huang L."/>
            <person name="Gao W."/>
        </authorList>
    </citation>
    <scope>NUCLEOTIDE SEQUENCE [LARGE SCALE GENOMIC DNA]</scope>
    <source>
        <strain evidence="11">cv. XIE 37</strain>
        <tissue evidence="10">Leaf</tissue>
    </source>
</reference>
<protein>
    <submittedName>
        <fullName evidence="10">Putative GATA type zinc finger transcription factor family protein</fullName>
    </submittedName>
</protein>
<gene>
    <name evidence="10" type="ORF">HS088_TW09G01261</name>
</gene>
<evidence type="ECO:0000256" key="7">
    <source>
        <dbReference type="PROSITE-ProRule" id="PRU00094"/>
    </source>
</evidence>
<dbReference type="AlphaFoldDB" id="A0A7J7DAV0"/>
<keyword evidence="1" id="KW-0479">Metal-binding</keyword>
<feature type="region of interest" description="Disordered" evidence="8">
    <location>
        <begin position="159"/>
        <end position="204"/>
    </location>
</feature>
<dbReference type="CDD" id="cd00202">
    <property type="entry name" value="ZnF_GATA"/>
    <property type="match status" value="1"/>
</dbReference>
<evidence type="ECO:0000256" key="8">
    <source>
        <dbReference type="SAM" id="MobiDB-lite"/>
    </source>
</evidence>
<dbReference type="GO" id="GO:0006355">
    <property type="term" value="P:regulation of DNA-templated transcription"/>
    <property type="evidence" value="ECO:0007669"/>
    <property type="project" value="InterPro"/>
</dbReference>
<accession>A0A7J7DAV0</accession>
<feature type="domain" description="GATA-type" evidence="9">
    <location>
        <begin position="120"/>
        <end position="156"/>
    </location>
</feature>
<evidence type="ECO:0000313" key="11">
    <source>
        <dbReference type="Proteomes" id="UP000593562"/>
    </source>
</evidence>
<dbReference type="PANTHER" id="PTHR47255:SF13">
    <property type="entry name" value="GATA-TYPE DOMAIN-CONTAINING PROTEIN"/>
    <property type="match status" value="1"/>
</dbReference>
<evidence type="ECO:0000313" key="10">
    <source>
        <dbReference type="EMBL" id="KAF5743196.1"/>
    </source>
</evidence>
<keyword evidence="6" id="KW-0804">Transcription</keyword>
<dbReference type="GO" id="GO:0043565">
    <property type="term" value="F:sequence-specific DNA binding"/>
    <property type="evidence" value="ECO:0007669"/>
    <property type="project" value="InterPro"/>
</dbReference>
<evidence type="ECO:0000256" key="1">
    <source>
        <dbReference type="ARBA" id="ARBA00022723"/>
    </source>
</evidence>
<dbReference type="PROSITE" id="PS00344">
    <property type="entry name" value="GATA_ZN_FINGER_1"/>
    <property type="match status" value="1"/>
</dbReference>
<dbReference type="Pfam" id="PF00320">
    <property type="entry name" value="GATA"/>
    <property type="match status" value="1"/>
</dbReference>
<comment type="caution">
    <text evidence="10">The sequence shown here is derived from an EMBL/GenBank/DDBJ whole genome shotgun (WGS) entry which is preliminary data.</text>
</comment>
<keyword evidence="3" id="KW-0862">Zinc</keyword>
<evidence type="ECO:0000256" key="6">
    <source>
        <dbReference type="ARBA" id="ARBA00023163"/>
    </source>
</evidence>
<evidence type="ECO:0000256" key="2">
    <source>
        <dbReference type="ARBA" id="ARBA00022771"/>
    </source>
</evidence>
<keyword evidence="11" id="KW-1185">Reference proteome</keyword>
<keyword evidence="5" id="KW-0238">DNA-binding</keyword>
<evidence type="ECO:0000256" key="3">
    <source>
        <dbReference type="ARBA" id="ARBA00022833"/>
    </source>
</evidence>
<dbReference type="PROSITE" id="PS50114">
    <property type="entry name" value="GATA_ZN_FINGER_2"/>
    <property type="match status" value="1"/>
</dbReference>
<evidence type="ECO:0000259" key="9">
    <source>
        <dbReference type="PROSITE" id="PS50114"/>
    </source>
</evidence>
<dbReference type="OrthoDB" id="2162994at2759"/>